<dbReference type="OrthoDB" id="10401876at2759"/>
<organism evidence="1 2">
    <name type="scientific">Paragonimus heterotremus</name>
    <dbReference type="NCBI Taxonomy" id="100268"/>
    <lineage>
        <taxon>Eukaryota</taxon>
        <taxon>Metazoa</taxon>
        <taxon>Spiralia</taxon>
        <taxon>Lophotrochozoa</taxon>
        <taxon>Platyhelminthes</taxon>
        <taxon>Trematoda</taxon>
        <taxon>Digenea</taxon>
        <taxon>Plagiorchiida</taxon>
        <taxon>Troglotremata</taxon>
        <taxon>Troglotrematidae</taxon>
        <taxon>Paragonimus</taxon>
    </lineage>
</organism>
<reference evidence="1" key="1">
    <citation type="submission" date="2019-05" db="EMBL/GenBank/DDBJ databases">
        <title>Annotation for the trematode Paragonimus heterotremus.</title>
        <authorList>
            <person name="Choi Y.-J."/>
        </authorList>
    </citation>
    <scope>NUCLEOTIDE SEQUENCE</scope>
    <source>
        <strain evidence="1">LC</strain>
    </source>
</reference>
<proteinExistence type="predicted"/>
<evidence type="ECO:0000313" key="2">
    <source>
        <dbReference type="Proteomes" id="UP000748531"/>
    </source>
</evidence>
<name>A0A8J4SXW0_9TREM</name>
<dbReference type="EMBL" id="LUCH01026040">
    <property type="protein sequence ID" value="KAF5393991.1"/>
    <property type="molecule type" value="Genomic_DNA"/>
</dbReference>
<keyword evidence="2" id="KW-1185">Reference proteome</keyword>
<gene>
    <name evidence="1" type="ORF">PHET_12462</name>
</gene>
<dbReference type="Proteomes" id="UP000748531">
    <property type="component" value="Unassembled WGS sequence"/>
</dbReference>
<sequence>MEAVSVDPVVGMDDAIDGLFDSVDLLDGFELSNLDLPVSSTDVYRESSDSDSGISISCDNSLLDGGHTAEPFISTATSDDGRPGVDRVLTDVICDIVPSSITSPPVCSSKQSRFSPHYFNSNKIAASQNPVCIVKITSDNPVVGRKLNLKIPEQSTGQSLKRVFNPSSVVISNGVTASGATCVKMLKHPLGGIRANLPVYKEESEDLPMVSTQIIPMLFPQAVFT</sequence>
<dbReference type="AlphaFoldDB" id="A0A8J4SXW0"/>
<accession>A0A8J4SXW0</accession>
<comment type="caution">
    <text evidence="1">The sequence shown here is derived from an EMBL/GenBank/DDBJ whole genome shotgun (WGS) entry which is preliminary data.</text>
</comment>
<evidence type="ECO:0000313" key="1">
    <source>
        <dbReference type="EMBL" id="KAF5393991.1"/>
    </source>
</evidence>
<protein>
    <submittedName>
        <fullName evidence="1">Uncharacterized protein</fullName>
    </submittedName>
</protein>